<evidence type="ECO:0000256" key="1">
    <source>
        <dbReference type="SAM" id="Coils"/>
    </source>
</evidence>
<gene>
    <name evidence="2" type="ORF">AmyhaDRAFT_0123</name>
</gene>
<proteinExistence type="predicted"/>
<dbReference type="PATRIC" id="fig|592678.3.peg.130"/>
<dbReference type="RefSeq" id="WP_034266852.1">
    <property type="nucleotide sequence ID" value="NZ_KI632509.1"/>
</dbReference>
<evidence type="ECO:0000313" key="3">
    <source>
        <dbReference type="Proteomes" id="UP000054357"/>
    </source>
</evidence>
<name>W9DLW0_9PSEU</name>
<dbReference type="Proteomes" id="UP000054357">
    <property type="component" value="Unassembled WGS sequence"/>
</dbReference>
<evidence type="ECO:0000313" key="2">
    <source>
        <dbReference type="EMBL" id="ETA66369.1"/>
    </source>
</evidence>
<accession>W9DLW0</accession>
<keyword evidence="1" id="KW-0175">Coiled coil</keyword>
<keyword evidence="3" id="KW-1185">Reference proteome</keyword>
<dbReference type="EMBL" id="AZAK01000001">
    <property type="protein sequence ID" value="ETA66369.1"/>
    <property type="molecule type" value="Genomic_DNA"/>
</dbReference>
<feature type="coiled-coil region" evidence="1">
    <location>
        <begin position="52"/>
        <end position="81"/>
    </location>
</feature>
<organism evidence="2 3">
    <name type="scientific">Haloechinothrix halophila YIM 93223</name>
    <dbReference type="NCBI Taxonomy" id="592678"/>
    <lineage>
        <taxon>Bacteria</taxon>
        <taxon>Bacillati</taxon>
        <taxon>Actinomycetota</taxon>
        <taxon>Actinomycetes</taxon>
        <taxon>Pseudonocardiales</taxon>
        <taxon>Pseudonocardiaceae</taxon>
        <taxon>Haloechinothrix</taxon>
    </lineage>
</organism>
<dbReference type="AlphaFoldDB" id="W9DLW0"/>
<dbReference type="HOGENOM" id="CLU_1363839_0_0_11"/>
<reference evidence="2 3" key="1">
    <citation type="submission" date="2013-08" db="EMBL/GenBank/DDBJ databases">
        <authorList>
            <consortium name="DOE Joint Genome Institute"/>
            <person name="Klenk H.-P."/>
            <person name="Huntemann M."/>
            <person name="Han J."/>
            <person name="Chen A."/>
            <person name="Kyrpides N."/>
            <person name="Mavromatis K."/>
            <person name="Markowitz V."/>
            <person name="Palaniappan K."/>
            <person name="Ivanova N."/>
            <person name="Schaumberg A."/>
            <person name="Pati A."/>
            <person name="Liolios K."/>
            <person name="Nordberg H.P."/>
            <person name="Cantor M.N."/>
            <person name="Hua S.X."/>
            <person name="Woyke T."/>
        </authorList>
    </citation>
    <scope>NUCLEOTIDE SEQUENCE [LARGE SCALE GENOMIC DNA]</scope>
    <source>
        <strain evidence="2 3">YIM 93223</strain>
    </source>
</reference>
<protein>
    <submittedName>
        <fullName evidence="2">Uncharacterized protein</fullName>
    </submittedName>
</protein>
<sequence length="200" mass="22209">MSDVVTEADEAARTAAAEVELLEEQIRAGDESITPEQLDRARGFARFQALRRETARRKAEKARQAARKEQAEVLLAELAETGEGSVRHSQRQVREAVIAAQEAVEHLVVVAGQHRKLVRDVTGRVKVLNDALPDAAMKPSRDGFRVGNLAVQETDAADAIFAALAPTLERRRELDVNLQCPNGWLIQPDYVINRGRRFQP</sequence>
<comment type="caution">
    <text evidence="2">The sequence shown here is derived from an EMBL/GenBank/DDBJ whole genome shotgun (WGS) entry which is preliminary data.</text>
</comment>